<feature type="compositionally biased region" description="Pro residues" evidence="1">
    <location>
        <begin position="112"/>
        <end position="124"/>
    </location>
</feature>
<evidence type="ECO:0000256" key="2">
    <source>
        <dbReference type="SAM" id="SignalP"/>
    </source>
</evidence>
<sequence>MKKKWITAALCFAFMMFGMSISAWANTQLQEIKAYLNGELKIRMDGQIVQLKDANGKSVLPISYQGTTYLPVRAVSQLLDVDVSYNAQRKEVVIGEGSQTGNPSTPAQPAQPITPPAQPQPSPAVPDDTVKLVSWSDKAENGKLEVTASVQNTASSGKTVGIVATGYDKNGKAVETQGISGFVVGGHVRNFNVSLNAVDVIDSVKVELTGHRQQVELISYADRLHQGKLEVTGVVENGNEKGATTGIVVTAYDKNGKAIETKGTSGFVVGEHVRNFKVSLNAASQIARIEVKATGFADAVQVLSEASRVDNGKLVVEAVLENGYEKGKTLGIVVTGYDKNGKAVETKGSSGFVVGEHVRNFSVSLSSASNIDKVNIQITEED</sequence>
<gene>
    <name evidence="4" type="ORF">CHH67_14365</name>
</gene>
<dbReference type="InterPro" id="IPR012854">
    <property type="entry name" value="Cu_amine_oxidase-like_N"/>
</dbReference>
<keyword evidence="2" id="KW-0732">Signal</keyword>
<protein>
    <recommendedName>
        <fullName evidence="3">Copper amine oxidase-like N-terminal domain-containing protein</fullName>
    </recommendedName>
</protein>
<dbReference type="OrthoDB" id="337615at2"/>
<feature type="domain" description="Copper amine oxidase-like N-terminal" evidence="3">
    <location>
        <begin position="59"/>
        <end position="99"/>
    </location>
</feature>
<feature type="signal peptide" evidence="2">
    <location>
        <begin position="1"/>
        <end position="25"/>
    </location>
</feature>
<accession>A0A268ERR8</accession>
<evidence type="ECO:0000259" key="3">
    <source>
        <dbReference type="Pfam" id="PF07833"/>
    </source>
</evidence>
<evidence type="ECO:0000256" key="1">
    <source>
        <dbReference type="SAM" id="MobiDB-lite"/>
    </source>
</evidence>
<reference evidence="4 5" key="1">
    <citation type="submission" date="2017-07" db="EMBL/GenBank/DDBJ databases">
        <title>Isolation and whole genome analysis of endospore-forming bacteria from heroin.</title>
        <authorList>
            <person name="Kalinowski J."/>
            <person name="Ahrens B."/>
            <person name="Al-Dilaimi A."/>
            <person name="Winkler A."/>
            <person name="Wibberg D."/>
            <person name="Schleenbecker U."/>
            <person name="Ruckert C."/>
            <person name="Wolfel R."/>
            <person name="Grass G."/>
        </authorList>
    </citation>
    <scope>NUCLEOTIDE SEQUENCE [LARGE SCALE GENOMIC DNA]</scope>
    <source>
        <strain evidence="4 5">7537-G1</strain>
    </source>
</reference>
<organism evidence="4 5">
    <name type="scientific">Paenibacillus campinasensis</name>
    <dbReference type="NCBI Taxonomy" id="66347"/>
    <lineage>
        <taxon>Bacteria</taxon>
        <taxon>Bacillati</taxon>
        <taxon>Bacillota</taxon>
        <taxon>Bacilli</taxon>
        <taxon>Bacillales</taxon>
        <taxon>Paenibacillaceae</taxon>
        <taxon>Paenibacillus</taxon>
    </lineage>
</organism>
<feature type="chain" id="PRO_5032705973" description="Copper amine oxidase-like N-terminal domain-containing protein" evidence="2">
    <location>
        <begin position="26"/>
        <end position="382"/>
    </location>
</feature>
<dbReference type="Proteomes" id="UP000215596">
    <property type="component" value="Unassembled WGS sequence"/>
</dbReference>
<dbReference type="Pfam" id="PF07833">
    <property type="entry name" value="Cu_amine_oxidN1"/>
    <property type="match status" value="1"/>
</dbReference>
<name>A0A268ERR8_9BACL</name>
<evidence type="ECO:0000313" key="4">
    <source>
        <dbReference type="EMBL" id="PAD75822.1"/>
    </source>
</evidence>
<evidence type="ECO:0000313" key="5">
    <source>
        <dbReference type="Proteomes" id="UP000215596"/>
    </source>
</evidence>
<dbReference type="AlphaFoldDB" id="A0A268ERR8"/>
<dbReference type="EMBL" id="NPBY01000044">
    <property type="protein sequence ID" value="PAD75822.1"/>
    <property type="molecule type" value="Genomic_DNA"/>
</dbReference>
<feature type="region of interest" description="Disordered" evidence="1">
    <location>
        <begin position="94"/>
        <end position="128"/>
    </location>
</feature>
<proteinExistence type="predicted"/>
<comment type="caution">
    <text evidence="4">The sequence shown here is derived from an EMBL/GenBank/DDBJ whole genome shotgun (WGS) entry which is preliminary data.</text>
</comment>